<dbReference type="InterPro" id="IPR013830">
    <property type="entry name" value="SGNH_hydro"/>
</dbReference>
<dbReference type="Pfam" id="PF13472">
    <property type="entry name" value="Lipase_GDSL_2"/>
    <property type="match status" value="1"/>
</dbReference>
<dbReference type="PROSITE" id="PS01098">
    <property type="entry name" value="LIPASE_GDSL_SER"/>
    <property type="match status" value="1"/>
</dbReference>
<dbReference type="GO" id="GO:0006629">
    <property type="term" value="P:lipid metabolic process"/>
    <property type="evidence" value="ECO:0007669"/>
    <property type="project" value="InterPro"/>
</dbReference>
<dbReference type="InterPro" id="IPR008265">
    <property type="entry name" value="Lipase_GDSL_AS"/>
</dbReference>
<dbReference type="PANTHER" id="PTHR30383:SF24">
    <property type="entry name" value="THIOESTERASE 1_PROTEASE 1_LYSOPHOSPHOLIPASE L1"/>
    <property type="match status" value="1"/>
</dbReference>
<name>A0A8J6IXN2_9ALTE</name>
<keyword evidence="4" id="KW-1185">Reference proteome</keyword>
<evidence type="ECO:0000313" key="3">
    <source>
        <dbReference type="EMBL" id="MBC3767261.1"/>
    </source>
</evidence>
<organism evidence="3 4">
    <name type="scientific">Neptunicella marina</name>
    <dbReference type="NCBI Taxonomy" id="2125989"/>
    <lineage>
        <taxon>Bacteria</taxon>
        <taxon>Pseudomonadati</taxon>
        <taxon>Pseudomonadota</taxon>
        <taxon>Gammaproteobacteria</taxon>
        <taxon>Alteromonadales</taxon>
        <taxon>Alteromonadaceae</taxon>
        <taxon>Neptunicella</taxon>
    </lineage>
</organism>
<evidence type="ECO:0000313" key="4">
    <source>
        <dbReference type="Proteomes" id="UP000601768"/>
    </source>
</evidence>
<comment type="caution">
    <text evidence="3">The sequence shown here is derived from an EMBL/GenBank/DDBJ whole genome shotgun (WGS) entry which is preliminary data.</text>
</comment>
<dbReference type="Gene3D" id="3.40.50.1110">
    <property type="entry name" value="SGNH hydrolase"/>
    <property type="match status" value="1"/>
</dbReference>
<dbReference type="CDD" id="cd01822">
    <property type="entry name" value="Lysophospholipase_L1_like"/>
    <property type="match status" value="1"/>
</dbReference>
<protein>
    <submittedName>
        <fullName evidence="3">Arylesterase</fullName>
    </submittedName>
</protein>
<sequence>MRSKALMMCLSFCLFFSFSLQAQQQKLLVLGDSLSAGYGVTQEQAWVTLLQNAWKSDNIQVVNAAISGDTTAGGLARLPALLKQEKPSHLLLELGGNDGLQGYPVAEMKSNLASMIELARTQNVKVILQQMQIPTNYGKRYTQMFMAVYPELAEQYDVPLLPFLLQEVALNPDLMQKDGIHPNAKAQPMILKFMQTHLKPLLSQ</sequence>
<dbReference type="AlphaFoldDB" id="A0A8J6IXN2"/>
<dbReference type="InterPro" id="IPR051532">
    <property type="entry name" value="Ester_Hydrolysis_Enzymes"/>
</dbReference>
<keyword evidence="1" id="KW-0732">Signal</keyword>
<feature type="chain" id="PRO_5035221379" evidence="1">
    <location>
        <begin position="23"/>
        <end position="204"/>
    </location>
</feature>
<gene>
    <name evidence="3" type="ORF">H8B19_15375</name>
</gene>
<dbReference type="EMBL" id="JACNEP010000015">
    <property type="protein sequence ID" value="MBC3767261.1"/>
    <property type="molecule type" value="Genomic_DNA"/>
</dbReference>
<dbReference type="Proteomes" id="UP000601768">
    <property type="component" value="Unassembled WGS sequence"/>
</dbReference>
<evidence type="ECO:0000256" key="1">
    <source>
        <dbReference type="SAM" id="SignalP"/>
    </source>
</evidence>
<reference evidence="3" key="1">
    <citation type="journal article" date="2018" name="Int. J. Syst. Evol. Microbiol.">
        <title>Neptunicella marina gen. nov., sp. nov., isolated from surface seawater.</title>
        <authorList>
            <person name="Liu X."/>
            <person name="Lai Q."/>
            <person name="Du Y."/>
            <person name="Zhang X."/>
            <person name="Liu Z."/>
            <person name="Sun F."/>
            <person name="Shao Z."/>
        </authorList>
    </citation>
    <scope>NUCLEOTIDE SEQUENCE</scope>
    <source>
        <strain evidence="3">S27-2</strain>
    </source>
</reference>
<feature type="signal peptide" evidence="1">
    <location>
        <begin position="1"/>
        <end position="22"/>
    </location>
</feature>
<reference evidence="3" key="2">
    <citation type="submission" date="2020-08" db="EMBL/GenBank/DDBJ databases">
        <authorList>
            <person name="Lai Q."/>
        </authorList>
    </citation>
    <scope>NUCLEOTIDE SEQUENCE</scope>
    <source>
        <strain evidence="3">S27-2</strain>
    </source>
</reference>
<dbReference type="GO" id="GO:0004622">
    <property type="term" value="F:phosphatidylcholine lysophospholipase activity"/>
    <property type="evidence" value="ECO:0007669"/>
    <property type="project" value="TreeGrafter"/>
</dbReference>
<evidence type="ECO:0000259" key="2">
    <source>
        <dbReference type="Pfam" id="PF13472"/>
    </source>
</evidence>
<dbReference type="SUPFAM" id="SSF52266">
    <property type="entry name" value="SGNH hydrolase"/>
    <property type="match status" value="1"/>
</dbReference>
<dbReference type="InterPro" id="IPR036514">
    <property type="entry name" value="SGNH_hydro_sf"/>
</dbReference>
<accession>A0A8J6IXN2</accession>
<feature type="domain" description="SGNH hydrolase-type esterase" evidence="2">
    <location>
        <begin position="29"/>
        <end position="185"/>
    </location>
</feature>
<dbReference type="PANTHER" id="PTHR30383">
    <property type="entry name" value="THIOESTERASE 1/PROTEASE 1/LYSOPHOSPHOLIPASE L1"/>
    <property type="match status" value="1"/>
</dbReference>
<dbReference type="RefSeq" id="WP_186507778.1">
    <property type="nucleotide sequence ID" value="NZ_JACNEP010000015.1"/>
</dbReference>
<proteinExistence type="predicted"/>